<gene>
    <name evidence="1" type="ORF">JAAARDRAFT_195448</name>
</gene>
<dbReference type="AlphaFoldDB" id="A0A067PWF6"/>
<dbReference type="SUPFAM" id="SSF52047">
    <property type="entry name" value="RNI-like"/>
    <property type="match status" value="1"/>
</dbReference>
<dbReference type="InParanoid" id="A0A067PWF6"/>
<dbReference type="EMBL" id="KL197724">
    <property type="protein sequence ID" value="KDQ55607.1"/>
    <property type="molecule type" value="Genomic_DNA"/>
</dbReference>
<dbReference type="InterPro" id="IPR032675">
    <property type="entry name" value="LRR_dom_sf"/>
</dbReference>
<reference evidence="2" key="1">
    <citation type="journal article" date="2014" name="Proc. Natl. Acad. Sci. U.S.A.">
        <title>Extensive sampling of basidiomycete genomes demonstrates inadequacy of the white-rot/brown-rot paradigm for wood decay fungi.</title>
        <authorList>
            <person name="Riley R."/>
            <person name="Salamov A.A."/>
            <person name="Brown D.W."/>
            <person name="Nagy L.G."/>
            <person name="Floudas D."/>
            <person name="Held B.W."/>
            <person name="Levasseur A."/>
            <person name="Lombard V."/>
            <person name="Morin E."/>
            <person name="Otillar R."/>
            <person name="Lindquist E.A."/>
            <person name="Sun H."/>
            <person name="LaButti K.M."/>
            <person name="Schmutz J."/>
            <person name="Jabbour D."/>
            <person name="Luo H."/>
            <person name="Baker S.E."/>
            <person name="Pisabarro A.G."/>
            <person name="Walton J.D."/>
            <person name="Blanchette R.A."/>
            <person name="Henrissat B."/>
            <person name="Martin F."/>
            <person name="Cullen D."/>
            <person name="Hibbett D.S."/>
            <person name="Grigoriev I.V."/>
        </authorList>
    </citation>
    <scope>NUCLEOTIDE SEQUENCE [LARGE SCALE GENOMIC DNA]</scope>
    <source>
        <strain evidence="2">MUCL 33604</strain>
    </source>
</reference>
<keyword evidence="2" id="KW-1185">Reference proteome</keyword>
<dbReference type="Gene3D" id="1.20.1280.50">
    <property type="match status" value="1"/>
</dbReference>
<name>A0A067PWF6_9AGAM</name>
<dbReference type="HOGENOM" id="CLU_020999_3_3_1"/>
<dbReference type="Gene3D" id="3.80.10.10">
    <property type="entry name" value="Ribonuclease Inhibitor"/>
    <property type="match status" value="1"/>
</dbReference>
<accession>A0A067PWF6</accession>
<dbReference type="Proteomes" id="UP000027265">
    <property type="component" value="Unassembled WGS sequence"/>
</dbReference>
<evidence type="ECO:0000313" key="1">
    <source>
        <dbReference type="EMBL" id="KDQ55607.1"/>
    </source>
</evidence>
<evidence type="ECO:0000313" key="2">
    <source>
        <dbReference type="Proteomes" id="UP000027265"/>
    </source>
</evidence>
<organism evidence="1 2">
    <name type="scientific">Jaapia argillacea MUCL 33604</name>
    <dbReference type="NCBI Taxonomy" id="933084"/>
    <lineage>
        <taxon>Eukaryota</taxon>
        <taxon>Fungi</taxon>
        <taxon>Dikarya</taxon>
        <taxon>Basidiomycota</taxon>
        <taxon>Agaricomycotina</taxon>
        <taxon>Agaricomycetes</taxon>
        <taxon>Agaricomycetidae</taxon>
        <taxon>Jaapiales</taxon>
        <taxon>Jaapiaceae</taxon>
        <taxon>Jaapia</taxon>
    </lineage>
</organism>
<protein>
    <submittedName>
        <fullName evidence="1">Uncharacterized protein</fullName>
    </submittedName>
</protein>
<dbReference type="STRING" id="933084.A0A067PWF6"/>
<proteinExistence type="predicted"/>
<sequence length="459" mass="52525">MNLPNELLEIIFRYAATSARPVGKHQEVLFPISASHVCGHWRELSLNTPDFWSRLNISILRTWEENRVGVYLERSRNALLDIRLSRHDWADESSQYYGSSMKMPAFISLLLPHIHRWRTFAVNIDPDGVDPDGPYLNIRKQLHDHSAPKLEYLHVSVIGPLDCDEFIPQPIEPILLHGTSALAKVRFGNAIAGRGSLPFQHVTTLDLGFSNNHATPTEYSDVKWVLEASPHLEDLTLRGQLFFHQYNMPVIKLPFLRSLKIVLTPCCDVTYIHDLFISLSTPTLRTLELYALSKEKLEGFIEVMENNMPQSKFPVLETFGLASTQGSSQIFNDLFRVMPQVTHLWLLKPGLANALFNHLVRNMARRKAAGWVPLWPNLSTITFLECNPSHYKSVANFLRKRSKITQPIRNIRIDSSGNGLGENLMNALGKLVEVEEIDLEEERRMVARKQMVNPDCWYE</sequence>
<dbReference type="OrthoDB" id="3225069at2759"/>